<dbReference type="InterPro" id="IPR008207">
    <property type="entry name" value="Sig_transdc_His_kin_Hpt_dom"/>
</dbReference>
<evidence type="ECO:0000259" key="3">
    <source>
        <dbReference type="PROSITE" id="PS50894"/>
    </source>
</evidence>
<evidence type="ECO:0000313" key="4">
    <source>
        <dbReference type="EMBL" id="THD76869.1"/>
    </source>
</evidence>
<evidence type="ECO:0000256" key="1">
    <source>
        <dbReference type="ARBA" id="ARBA00023012"/>
    </source>
</evidence>
<name>A0A4S3MDB0_9RHOB</name>
<accession>A0A4S3MDB0</accession>
<dbReference type="EMBL" id="SSMD01000001">
    <property type="protein sequence ID" value="THD76869.1"/>
    <property type="molecule type" value="Genomic_DNA"/>
</dbReference>
<feature type="domain" description="HPt" evidence="3">
    <location>
        <begin position="11"/>
        <end position="107"/>
    </location>
</feature>
<proteinExistence type="predicted"/>
<reference evidence="4 5" key="1">
    <citation type="submission" date="2019-04" db="EMBL/GenBank/DDBJ databases">
        <title>Draft genome sequence of Youngimonas vesicularis.</title>
        <authorList>
            <person name="Hameed A."/>
        </authorList>
    </citation>
    <scope>NUCLEOTIDE SEQUENCE [LARGE SCALE GENOMIC DNA]</scope>
    <source>
        <strain evidence="4 5">CC-AMW-E</strain>
    </source>
</reference>
<dbReference type="PROSITE" id="PS50894">
    <property type="entry name" value="HPT"/>
    <property type="match status" value="1"/>
</dbReference>
<keyword evidence="1" id="KW-0902">Two-component regulatory system</keyword>
<dbReference type="RefSeq" id="WP_136337813.1">
    <property type="nucleotide sequence ID" value="NZ_SSMD01000001.1"/>
</dbReference>
<dbReference type="GO" id="GO:0004672">
    <property type="term" value="F:protein kinase activity"/>
    <property type="evidence" value="ECO:0007669"/>
    <property type="project" value="UniProtKB-ARBA"/>
</dbReference>
<protein>
    <submittedName>
        <fullName evidence="4">Hpt domain-containing protein</fullName>
    </submittedName>
</protein>
<dbReference type="InterPro" id="IPR036641">
    <property type="entry name" value="HPT_dom_sf"/>
</dbReference>
<dbReference type="Gene3D" id="1.20.120.160">
    <property type="entry name" value="HPT domain"/>
    <property type="match status" value="1"/>
</dbReference>
<feature type="modified residue" description="Phosphohistidine" evidence="2">
    <location>
        <position position="51"/>
    </location>
</feature>
<dbReference type="SUPFAM" id="SSF47226">
    <property type="entry name" value="Histidine-containing phosphotransfer domain, HPT domain"/>
    <property type="match status" value="1"/>
</dbReference>
<organism evidence="4 5">
    <name type="scientific">Thalassobius vesicularis</name>
    <dbReference type="NCBI Taxonomy" id="1294297"/>
    <lineage>
        <taxon>Bacteria</taxon>
        <taxon>Pseudomonadati</taxon>
        <taxon>Pseudomonadota</taxon>
        <taxon>Alphaproteobacteria</taxon>
        <taxon>Rhodobacterales</taxon>
        <taxon>Roseobacteraceae</taxon>
        <taxon>Thalassovita</taxon>
    </lineage>
</organism>
<sequence>MIDWARVAELRDQIGADDFGEVVDLFLEEVQEVIAKLRAGLPKDKLECALHFLKGSALNLGFADFSEQCHIGERQAANGDADKVNVPAILASFDASRHLFLEELEVRFAA</sequence>
<gene>
    <name evidence="4" type="ORF">E7681_03245</name>
</gene>
<dbReference type="AlphaFoldDB" id="A0A4S3MDB0"/>
<comment type="caution">
    <text evidence="4">The sequence shown here is derived from an EMBL/GenBank/DDBJ whole genome shotgun (WGS) entry which is preliminary data.</text>
</comment>
<keyword evidence="2" id="KW-0597">Phosphoprotein</keyword>
<dbReference type="Pfam" id="PF01627">
    <property type="entry name" value="Hpt"/>
    <property type="match status" value="1"/>
</dbReference>
<keyword evidence="5" id="KW-1185">Reference proteome</keyword>
<evidence type="ECO:0000256" key="2">
    <source>
        <dbReference type="PROSITE-ProRule" id="PRU00110"/>
    </source>
</evidence>
<evidence type="ECO:0000313" key="5">
    <source>
        <dbReference type="Proteomes" id="UP000306113"/>
    </source>
</evidence>
<dbReference type="GO" id="GO:0000160">
    <property type="term" value="P:phosphorelay signal transduction system"/>
    <property type="evidence" value="ECO:0007669"/>
    <property type="project" value="UniProtKB-KW"/>
</dbReference>
<dbReference type="OrthoDB" id="7867809at2"/>
<dbReference type="Proteomes" id="UP000306113">
    <property type="component" value="Unassembled WGS sequence"/>
</dbReference>